<dbReference type="GO" id="GO:0034440">
    <property type="term" value="P:lipid oxidation"/>
    <property type="evidence" value="ECO:0007669"/>
    <property type="project" value="InterPro"/>
</dbReference>
<evidence type="ECO:0000256" key="7">
    <source>
        <dbReference type="ARBA" id="ARBA00023002"/>
    </source>
</evidence>
<evidence type="ECO:0000259" key="10">
    <source>
        <dbReference type="PROSITE" id="PS51393"/>
    </source>
</evidence>
<comment type="cofactor">
    <cofactor evidence="2">
        <name>Mn(2+)</name>
        <dbReference type="ChEBI" id="CHEBI:29035"/>
    </cofactor>
</comment>
<dbReference type="Gene3D" id="3.10.450.60">
    <property type="match status" value="1"/>
</dbReference>
<keyword evidence="12" id="KW-1185">Reference proteome</keyword>
<evidence type="ECO:0000256" key="9">
    <source>
        <dbReference type="SAM" id="SignalP"/>
    </source>
</evidence>
<keyword evidence="9" id="KW-0732">Signal</keyword>
<dbReference type="OrthoDB" id="407298at2759"/>
<evidence type="ECO:0000256" key="3">
    <source>
        <dbReference type="ARBA" id="ARBA00013178"/>
    </source>
</evidence>
<keyword evidence="6" id="KW-0223">Dioxygenase</keyword>
<evidence type="ECO:0000313" key="12">
    <source>
        <dbReference type="Proteomes" id="UP000720189"/>
    </source>
</evidence>
<keyword evidence="5" id="KW-0479">Metal-binding</keyword>
<dbReference type="InterPro" id="IPR013819">
    <property type="entry name" value="LipOase_C"/>
</dbReference>
<keyword evidence="7" id="KW-0560">Oxidoreductase</keyword>
<comment type="catalytic activity">
    <reaction evidence="1">
        <text>(9Z,12Z)-octadecadienoate + O2 = (11S)-hydroperoxy-(9Z,12Z)-octadecadienoate</text>
        <dbReference type="Rhea" id="RHEA:18993"/>
        <dbReference type="ChEBI" id="CHEBI:15379"/>
        <dbReference type="ChEBI" id="CHEBI:30245"/>
        <dbReference type="ChEBI" id="CHEBI:57467"/>
        <dbReference type="EC" id="1.13.11.45"/>
    </reaction>
</comment>
<protein>
    <recommendedName>
        <fullName evidence="4">Manganese lipoxygenase</fullName>
        <ecNumber evidence="3">1.13.11.45</ecNumber>
    </recommendedName>
</protein>
<dbReference type="SUPFAM" id="SSF48484">
    <property type="entry name" value="Lipoxigenase"/>
    <property type="match status" value="1"/>
</dbReference>
<keyword evidence="8" id="KW-0464">Manganese</keyword>
<dbReference type="GO" id="GO:0050584">
    <property type="term" value="F:linoleate 11-lipoxygenase activity"/>
    <property type="evidence" value="ECO:0007669"/>
    <property type="project" value="UniProtKB-EC"/>
</dbReference>
<dbReference type="GO" id="GO:0043651">
    <property type="term" value="P:linoleic acid metabolic process"/>
    <property type="evidence" value="ECO:0007669"/>
    <property type="project" value="UniProtKB-ARBA"/>
</dbReference>
<dbReference type="EC" id="1.13.11.45" evidence="3"/>
<feature type="chain" id="PRO_5040383396" description="Manganese lipoxygenase" evidence="9">
    <location>
        <begin position="17"/>
        <end position="586"/>
    </location>
</feature>
<feature type="domain" description="Lipoxygenase" evidence="10">
    <location>
        <begin position="18"/>
        <end position="586"/>
    </location>
</feature>
<evidence type="ECO:0000256" key="2">
    <source>
        <dbReference type="ARBA" id="ARBA00001936"/>
    </source>
</evidence>
<dbReference type="Gene3D" id="1.20.245.10">
    <property type="entry name" value="Lipoxygenase-1, Domain 5"/>
    <property type="match status" value="1"/>
</dbReference>
<organism evidence="11 12">
    <name type="scientific">Fusarium redolens</name>
    <dbReference type="NCBI Taxonomy" id="48865"/>
    <lineage>
        <taxon>Eukaryota</taxon>
        <taxon>Fungi</taxon>
        <taxon>Dikarya</taxon>
        <taxon>Ascomycota</taxon>
        <taxon>Pezizomycotina</taxon>
        <taxon>Sordariomycetes</taxon>
        <taxon>Hypocreomycetidae</taxon>
        <taxon>Hypocreales</taxon>
        <taxon>Nectriaceae</taxon>
        <taxon>Fusarium</taxon>
        <taxon>Fusarium redolens species complex</taxon>
    </lineage>
</organism>
<evidence type="ECO:0000256" key="5">
    <source>
        <dbReference type="ARBA" id="ARBA00022723"/>
    </source>
</evidence>
<accession>A0A9P9R6T0</accession>
<proteinExistence type="predicted"/>
<evidence type="ECO:0000313" key="11">
    <source>
        <dbReference type="EMBL" id="KAH7267804.1"/>
    </source>
</evidence>
<name>A0A9P9R6T0_FUSRE</name>
<dbReference type="GO" id="GO:0046872">
    <property type="term" value="F:metal ion binding"/>
    <property type="evidence" value="ECO:0007669"/>
    <property type="project" value="UniProtKB-KW"/>
</dbReference>
<feature type="signal peptide" evidence="9">
    <location>
        <begin position="1"/>
        <end position="16"/>
    </location>
</feature>
<evidence type="ECO:0000256" key="4">
    <source>
        <dbReference type="ARBA" id="ARBA00021175"/>
    </source>
</evidence>
<sequence length="586" mass="65219">MFLIIALLFNIAGVIAASSLANWSRPFSLPLSNTSGRAAEIQKTRQSFTYGTDNTLIGVNPWPSGPLGKKAVQTHYNAFEATEAPVYQHVDQDVAHAQASLNDTLHLESLEDFQKLYQGQWQNSVPGGLAEGVLRNDKSDLLFAMERLSVHPESLRRVRPDELVALRVEDKIARRITTKKQHSLQKEGRLFIVDHSNLANLTLTTGRYAGACEALFFIHPTSGQFLPLAIRPNNGSPLVYTPLDEENDWTLAKILLNMNDVWHSQWYHLAAAHISSDLVWMSAARSFSDMHPVWGLIRRLGVNTFAYRVGASELLVNPGGDIEKNFAWNGEQAIKYSQQIWRSDCAPWQSNYLETKLKRRGLINCNYGPELEKFPYYDDASVILGALRTFISAFVDAYYPSDDAITTDNELLGWFDEAANVASIVDFPDSISTKSELVAVLSHLAYLISILHGSLNSNSLVHYSAVLPMHPLSLYQPLPKEKGVSSLVPFLPNLEASIQHIALVASFNQAQIADTPDSLRFLFNEPEFQAHINKEVRAAAKAYSSTLSRFSKEVKGRKLDSNGYSQGMPFVWDVFDPAKAPGILAA</sequence>
<comment type="caution">
    <text evidence="11">The sequence shown here is derived from an EMBL/GenBank/DDBJ whole genome shotgun (WGS) entry which is preliminary data.</text>
</comment>
<evidence type="ECO:0000256" key="8">
    <source>
        <dbReference type="ARBA" id="ARBA00023211"/>
    </source>
</evidence>
<dbReference type="AlphaFoldDB" id="A0A9P9R6T0"/>
<dbReference type="Proteomes" id="UP000720189">
    <property type="component" value="Unassembled WGS sequence"/>
</dbReference>
<dbReference type="InterPro" id="IPR036226">
    <property type="entry name" value="LipOase_C_sf"/>
</dbReference>
<reference evidence="11" key="1">
    <citation type="journal article" date="2021" name="Nat. Commun.">
        <title>Genetic determinants of endophytism in the Arabidopsis root mycobiome.</title>
        <authorList>
            <person name="Mesny F."/>
            <person name="Miyauchi S."/>
            <person name="Thiergart T."/>
            <person name="Pickel B."/>
            <person name="Atanasova L."/>
            <person name="Karlsson M."/>
            <person name="Huettel B."/>
            <person name="Barry K.W."/>
            <person name="Haridas S."/>
            <person name="Chen C."/>
            <person name="Bauer D."/>
            <person name="Andreopoulos W."/>
            <person name="Pangilinan J."/>
            <person name="LaButti K."/>
            <person name="Riley R."/>
            <person name="Lipzen A."/>
            <person name="Clum A."/>
            <person name="Drula E."/>
            <person name="Henrissat B."/>
            <person name="Kohler A."/>
            <person name="Grigoriev I.V."/>
            <person name="Martin F.M."/>
            <person name="Hacquard S."/>
        </authorList>
    </citation>
    <scope>NUCLEOTIDE SEQUENCE</scope>
    <source>
        <strain evidence="11">MPI-CAGE-AT-0023</strain>
    </source>
</reference>
<dbReference type="RefSeq" id="XP_046055623.1">
    <property type="nucleotide sequence ID" value="XM_046196994.1"/>
</dbReference>
<evidence type="ECO:0000256" key="6">
    <source>
        <dbReference type="ARBA" id="ARBA00022964"/>
    </source>
</evidence>
<dbReference type="EMBL" id="JAGMUX010000002">
    <property type="protein sequence ID" value="KAH7267804.1"/>
    <property type="molecule type" value="Genomic_DNA"/>
</dbReference>
<dbReference type="InterPro" id="IPR000907">
    <property type="entry name" value="LipOase"/>
</dbReference>
<dbReference type="PANTHER" id="PTHR11771">
    <property type="entry name" value="LIPOXYGENASE"/>
    <property type="match status" value="1"/>
</dbReference>
<dbReference type="PROSITE" id="PS51393">
    <property type="entry name" value="LIPOXYGENASE_3"/>
    <property type="match status" value="1"/>
</dbReference>
<gene>
    <name evidence="11" type="ORF">BKA55DRAFT_635049</name>
</gene>
<dbReference type="GeneID" id="70226948"/>
<dbReference type="Pfam" id="PF00305">
    <property type="entry name" value="Lipoxygenase"/>
    <property type="match status" value="1"/>
</dbReference>
<evidence type="ECO:0000256" key="1">
    <source>
        <dbReference type="ARBA" id="ARBA00000366"/>
    </source>
</evidence>